<keyword evidence="2" id="KW-0812">Transmembrane</keyword>
<keyword evidence="2" id="KW-0472">Membrane</keyword>
<dbReference type="AlphaFoldDB" id="A0A1J5QA44"/>
<keyword evidence="2" id="KW-1133">Transmembrane helix</keyword>
<evidence type="ECO:0000259" key="3">
    <source>
        <dbReference type="Pfam" id="PF01476"/>
    </source>
</evidence>
<accession>A0A1J5QA44</accession>
<feature type="transmembrane region" description="Helical" evidence="2">
    <location>
        <begin position="100"/>
        <end position="120"/>
    </location>
</feature>
<evidence type="ECO:0000313" key="4">
    <source>
        <dbReference type="EMBL" id="OIQ80505.1"/>
    </source>
</evidence>
<dbReference type="InterPro" id="IPR036779">
    <property type="entry name" value="LysM_dom_sf"/>
</dbReference>
<feature type="region of interest" description="Disordered" evidence="1">
    <location>
        <begin position="221"/>
        <end position="247"/>
    </location>
</feature>
<dbReference type="InterPro" id="IPR018392">
    <property type="entry name" value="LysM"/>
</dbReference>
<reference evidence="4" key="1">
    <citation type="submission" date="2016-10" db="EMBL/GenBank/DDBJ databases">
        <title>Sequence of Gallionella enrichment culture.</title>
        <authorList>
            <person name="Poehlein A."/>
            <person name="Muehling M."/>
            <person name="Daniel R."/>
        </authorList>
    </citation>
    <scope>NUCLEOTIDE SEQUENCE</scope>
</reference>
<dbReference type="Gene3D" id="3.10.350.10">
    <property type="entry name" value="LysM domain"/>
    <property type="match status" value="1"/>
</dbReference>
<comment type="caution">
    <text evidence="4">The sequence shown here is derived from an EMBL/GenBank/DDBJ whole genome shotgun (WGS) entry which is preliminary data.</text>
</comment>
<proteinExistence type="predicted"/>
<sequence>MTRPRRSTAPLALPLGTIAAAAATMALVGRSADLARLAARPTVDTLVALAASVIGSCVGAWLTGSLLLATSCLVARLVGRSWRRGERAVQRWAPRAVRRALVSAMAAGVGLSLGGVAQAATVDPATADLGWTVTTARTADTAASPPAPSVGTVSEVRRDSTAAPATSVPGGGNHLVRSGDTLWSIAAAHLPPGADDAAIARAWPAWYGANVGTIGGDPNLLKPGQVLHSPRTTSETTDAPSVGGSTS</sequence>
<protein>
    <recommendedName>
        <fullName evidence="3">LysM domain-containing protein</fullName>
    </recommendedName>
</protein>
<gene>
    <name evidence="4" type="ORF">GALL_377430</name>
</gene>
<dbReference type="Pfam" id="PF01476">
    <property type="entry name" value="LysM"/>
    <property type="match status" value="1"/>
</dbReference>
<evidence type="ECO:0000256" key="2">
    <source>
        <dbReference type="SAM" id="Phobius"/>
    </source>
</evidence>
<feature type="transmembrane region" description="Helical" evidence="2">
    <location>
        <begin position="46"/>
        <end position="79"/>
    </location>
</feature>
<feature type="compositionally biased region" description="Polar residues" evidence="1">
    <location>
        <begin position="230"/>
        <end position="247"/>
    </location>
</feature>
<dbReference type="CDD" id="cd00118">
    <property type="entry name" value="LysM"/>
    <property type="match status" value="1"/>
</dbReference>
<organism evidence="4">
    <name type="scientific">mine drainage metagenome</name>
    <dbReference type="NCBI Taxonomy" id="410659"/>
    <lineage>
        <taxon>unclassified sequences</taxon>
        <taxon>metagenomes</taxon>
        <taxon>ecological metagenomes</taxon>
    </lineage>
</organism>
<feature type="domain" description="LysM" evidence="3">
    <location>
        <begin position="174"/>
        <end position="189"/>
    </location>
</feature>
<evidence type="ECO:0000256" key="1">
    <source>
        <dbReference type="SAM" id="MobiDB-lite"/>
    </source>
</evidence>
<dbReference type="EMBL" id="MLJW01001052">
    <property type="protein sequence ID" value="OIQ80505.1"/>
    <property type="molecule type" value="Genomic_DNA"/>
</dbReference>
<name>A0A1J5QA44_9ZZZZ</name>